<name>A0A3N4JE78_9PEZI</name>
<evidence type="ECO:0000256" key="1">
    <source>
        <dbReference type="SAM" id="Phobius"/>
    </source>
</evidence>
<accession>A0A3N4JE78</accession>
<dbReference type="OrthoDB" id="4347at2759"/>
<reference evidence="2 3" key="1">
    <citation type="journal article" date="2018" name="Nat. Ecol. Evol.">
        <title>Pezizomycetes genomes reveal the molecular basis of ectomycorrhizal truffle lifestyle.</title>
        <authorList>
            <person name="Murat C."/>
            <person name="Payen T."/>
            <person name="Noel B."/>
            <person name="Kuo A."/>
            <person name="Morin E."/>
            <person name="Chen J."/>
            <person name="Kohler A."/>
            <person name="Krizsan K."/>
            <person name="Balestrini R."/>
            <person name="Da Silva C."/>
            <person name="Montanini B."/>
            <person name="Hainaut M."/>
            <person name="Levati E."/>
            <person name="Barry K.W."/>
            <person name="Belfiori B."/>
            <person name="Cichocki N."/>
            <person name="Clum A."/>
            <person name="Dockter R.B."/>
            <person name="Fauchery L."/>
            <person name="Guy J."/>
            <person name="Iotti M."/>
            <person name="Le Tacon F."/>
            <person name="Lindquist E.A."/>
            <person name="Lipzen A."/>
            <person name="Malagnac F."/>
            <person name="Mello A."/>
            <person name="Molinier V."/>
            <person name="Miyauchi S."/>
            <person name="Poulain J."/>
            <person name="Riccioni C."/>
            <person name="Rubini A."/>
            <person name="Sitrit Y."/>
            <person name="Splivallo R."/>
            <person name="Traeger S."/>
            <person name="Wang M."/>
            <person name="Zifcakova L."/>
            <person name="Wipf D."/>
            <person name="Zambonelli A."/>
            <person name="Paolocci F."/>
            <person name="Nowrousian M."/>
            <person name="Ottonello S."/>
            <person name="Baldrian P."/>
            <person name="Spatafora J.W."/>
            <person name="Henrissat B."/>
            <person name="Nagy L.G."/>
            <person name="Aury J.M."/>
            <person name="Wincker P."/>
            <person name="Grigoriev I.V."/>
            <person name="Bonfante P."/>
            <person name="Martin F.M."/>
        </authorList>
    </citation>
    <scope>NUCLEOTIDE SEQUENCE [LARGE SCALE GENOMIC DNA]</scope>
    <source>
        <strain evidence="2 3">120613-1</strain>
    </source>
</reference>
<keyword evidence="1" id="KW-0812">Transmembrane</keyword>
<keyword evidence="1" id="KW-0472">Membrane</keyword>
<dbReference type="Proteomes" id="UP000276215">
    <property type="component" value="Unassembled WGS sequence"/>
</dbReference>
<sequence length="111" mass="12961">MVVSIRLPQYNESSTRRTRRNTLWRLWTRYKKGWVVGVVLFIELVRFLLVFYRDDGRGQWAEEHAEGEDLGNLGWGEENLGREVTGVKRLVIVTCHAIWVGGVDGKNETKW</sequence>
<organism evidence="2 3">
    <name type="scientific">Choiromyces venosus 120613-1</name>
    <dbReference type="NCBI Taxonomy" id="1336337"/>
    <lineage>
        <taxon>Eukaryota</taxon>
        <taxon>Fungi</taxon>
        <taxon>Dikarya</taxon>
        <taxon>Ascomycota</taxon>
        <taxon>Pezizomycotina</taxon>
        <taxon>Pezizomycetes</taxon>
        <taxon>Pezizales</taxon>
        <taxon>Tuberaceae</taxon>
        <taxon>Choiromyces</taxon>
    </lineage>
</organism>
<dbReference type="EMBL" id="ML120413">
    <property type="protein sequence ID" value="RPA96583.1"/>
    <property type="molecule type" value="Genomic_DNA"/>
</dbReference>
<keyword evidence="1" id="KW-1133">Transmembrane helix</keyword>
<dbReference type="AlphaFoldDB" id="A0A3N4JE78"/>
<evidence type="ECO:0000313" key="3">
    <source>
        <dbReference type="Proteomes" id="UP000276215"/>
    </source>
</evidence>
<proteinExistence type="predicted"/>
<protein>
    <submittedName>
        <fullName evidence="2">Uncharacterized protein</fullName>
    </submittedName>
</protein>
<evidence type="ECO:0000313" key="2">
    <source>
        <dbReference type="EMBL" id="RPA96583.1"/>
    </source>
</evidence>
<keyword evidence="3" id="KW-1185">Reference proteome</keyword>
<gene>
    <name evidence="2" type="ORF">L873DRAFT_1219458</name>
</gene>
<feature type="transmembrane region" description="Helical" evidence="1">
    <location>
        <begin position="33"/>
        <end position="52"/>
    </location>
</feature>